<dbReference type="Proteomes" id="UP000234789">
    <property type="component" value="Unassembled WGS sequence"/>
</dbReference>
<reference evidence="3 4" key="1">
    <citation type="submission" date="2017-05" db="EMBL/GenBank/DDBJ databases">
        <title>Functional genome analysis of Paenibacillus pasadenensis strain R16: insights on endophytic life style and antifungal activity.</title>
        <authorList>
            <person name="Passera A."/>
            <person name="Marcolungo L."/>
            <person name="Casati P."/>
            <person name="Brasca M."/>
            <person name="Quaglino F."/>
            <person name="Delledonne M."/>
        </authorList>
    </citation>
    <scope>NUCLEOTIDE SEQUENCE [LARGE SCALE GENOMIC DNA]</scope>
    <source>
        <strain evidence="3 4">R16</strain>
    </source>
</reference>
<accession>A0A2N5N778</accession>
<dbReference type="InterPro" id="IPR005646">
    <property type="entry name" value="FapA"/>
</dbReference>
<evidence type="ECO:0000313" key="4">
    <source>
        <dbReference type="Proteomes" id="UP000234789"/>
    </source>
</evidence>
<dbReference type="InterPro" id="IPR046865">
    <property type="entry name" value="FapA_b_solenoid"/>
</dbReference>
<protein>
    <recommendedName>
        <fullName evidence="2">Flagellar Assembly Protein A N-terminal region domain-containing protein</fullName>
    </recommendedName>
</protein>
<dbReference type="Pfam" id="PF03961">
    <property type="entry name" value="FapA"/>
    <property type="match status" value="1"/>
</dbReference>
<gene>
    <name evidence="3" type="ORF">B8V81_4604</name>
</gene>
<dbReference type="EMBL" id="NFEZ01000004">
    <property type="protein sequence ID" value="PLT46173.1"/>
    <property type="molecule type" value="Genomic_DNA"/>
</dbReference>
<comment type="caution">
    <text evidence="3">The sequence shown here is derived from an EMBL/GenBank/DDBJ whole genome shotgun (WGS) entry which is preliminary data.</text>
</comment>
<dbReference type="AlphaFoldDB" id="A0A2N5N778"/>
<dbReference type="RefSeq" id="WP_101809234.1">
    <property type="nucleotide sequence ID" value="NZ_NFEZ01000004.1"/>
</dbReference>
<feature type="coiled-coil region" evidence="1">
    <location>
        <begin position="340"/>
        <end position="422"/>
    </location>
</feature>
<evidence type="ECO:0000259" key="2">
    <source>
        <dbReference type="Pfam" id="PF20250"/>
    </source>
</evidence>
<evidence type="ECO:0000313" key="3">
    <source>
        <dbReference type="EMBL" id="PLT46173.1"/>
    </source>
</evidence>
<proteinExistence type="predicted"/>
<organism evidence="3 4">
    <name type="scientific">Paenibacillus pasadenensis</name>
    <dbReference type="NCBI Taxonomy" id="217090"/>
    <lineage>
        <taxon>Bacteria</taxon>
        <taxon>Bacillati</taxon>
        <taxon>Bacillota</taxon>
        <taxon>Bacilli</taxon>
        <taxon>Bacillales</taxon>
        <taxon>Paenibacillaceae</taxon>
        <taxon>Paenibacillus</taxon>
    </lineage>
</organism>
<keyword evidence="4" id="KW-1185">Reference proteome</keyword>
<feature type="domain" description="Flagellar Assembly Protein A N-terminal region" evidence="2">
    <location>
        <begin position="12"/>
        <end position="182"/>
    </location>
</feature>
<sequence length="467" mass="50017">MKEQLGLQQRLSVNVAPDQMTALLQFIRCDDDFACTAAELEQFLRASGITYGIQYDLLHAISNDPASYSLQQTPIAHGLPPKTGKDGRIAYVVEMNADQRPEESEDGKVDFKETSKILNVQKGQLIARKLPATEGEPGKTVTGIAVPGRKGKEARLKAGKNVVCNADRTLVYAAIDGLFTITGGDSINVFPVYEVNGDVDYHTGHIDFVGTVVVRGNVLTGFRVRAAGDIRVVGGVEGAELETDGSIEITGGIMGGGKGSVKAGHSVRCSFIQDGTVFAGEDVLVSQSIMHSQVRAGRNVVCGGAKGLLVGGVVQAGETVQVRTAGNTMSTATSIEVGVKPELREELKELRIAVRSKSEALDKTEKALAILDQMAAAGTIASDKLALRIKLSATKKQAVQEIEEARDRILDIERSLEDSSTAKVEVRGTVFGGTKIVIGRYTRFIKEPTSRVQFRFIEGEINMGQIV</sequence>
<keyword evidence="1" id="KW-0175">Coiled coil</keyword>
<dbReference type="PANTHER" id="PTHR38032:SF1">
    <property type="entry name" value="RNA-BINDING PROTEIN KHPB N-TERMINAL DOMAIN-CONTAINING PROTEIN"/>
    <property type="match status" value="1"/>
</dbReference>
<dbReference type="PANTHER" id="PTHR38032">
    <property type="entry name" value="POLYMERASE-RELATED"/>
    <property type="match status" value="1"/>
</dbReference>
<dbReference type="Pfam" id="PF20250">
    <property type="entry name" value="FapA_N"/>
    <property type="match status" value="1"/>
</dbReference>
<dbReference type="InterPro" id="IPR046866">
    <property type="entry name" value="FapA_N"/>
</dbReference>
<name>A0A2N5N778_9BACL</name>
<evidence type="ECO:0000256" key="1">
    <source>
        <dbReference type="SAM" id="Coils"/>
    </source>
</evidence>